<evidence type="ECO:0000256" key="2">
    <source>
        <dbReference type="ARBA" id="ARBA00001966"/>
    </source>
</evidence>
<protein>
    <recommendedName>
        <fullName evidence="5">Adenine DNA glycosylase</fullName>
        <ecNumber evidence="4">3.2.2.31</ecNumber>
    </recommendedName>
</protein>
<dbReference type="Gene3D" id="3.90.79.10">
    <property type="entry name" value="Nucleoside Triphosphate Pyrophosphohydrolase"/>
    <property type="match status" value="1"/>
</dbReference>
<dbReference type="GO" id="GO:0046872">
    <property type="term" value="F:metal ion binding"/>
    <property type="evidence" value="ECO:0007669"/>
    <property type="project" value="UniProtKB-KW"/>
</dbReference>
<evidence type="ECO:0000256" key="6">
    <source>
        <dbReference type="ARBA" id="ARBA00022485"/>
    </source>
</evidence>
<dbReference type="Gene3D" id="1.10.340.30">
    <property type="entry name" value="Hypothetical protein, domain 2"/>
    <property type="match status" value="1"/>
</dbReference>
<dbReference type="CDD" id="cd00056">
    <property type="entry name" value="ENDO3c"/>
    <property type="match status" value="1"/>
</dbReference>
<evidence type="ECO:0000256" key="4">
    <source>
        <dbReference type="ARBA" id="ARBA00012045"/>
    </source>
</evidence>
<dbReference type="Pfam" id="PF00730">
    <property type="entry name" value="HhH-GPD"/>
    <property type="match status" value="1"/>
</dbReference>
<dbReference type="SMART" id="SM00478">
    <property type="entry name" value="ENDO3c"/>
    <property type="match status" value="1"/>
</dbReference>
<dbReference type="AlphaFoldDB" id="A0AAF0EBN4"/>
<dbReference type="GO" id="GO:0051539">
    <property type="term" value="F:4 iron, 4 sulfur cluster binding"/>
    <property type="evidence" value="ECO:0007669"/>
    <property type="project" value="UniProtKB-KW"/>
</dbReference>
<evidence type="ECO:0000256" key="5">
    <source>
        <dbReference type="ARBA" id="ARBA00022023"/>
    </source>
</evidence>
<dbReference type="PANTHER" id="PTHR42944">
    <property type="entry name" value="ADENINE DNA GLYCOSYLASE"/>
    <property type="match status" value="1"/>
</dbReference>
<proteinExistence type="inferred from homology"/>
<evidence type="ECO:0000256" key="3">
    <source>
        <dbReference type="ARBA" id="ARBA00008343"/>
    </source>
</evidence>
<feature type="domain" description="HhH-GPD" evidence="14">
    <location>
        <begin position="122"/>
        <end position="281"/>
    </location>
</feature>
<dbReference type="GO" id="GO:0035485">
    <property type="term" value="F:adenine/guanine mispair binding"/>
    <property type="evidence" value="ECO:0007669"/>
    <property type="project" value="TreeGrafter"/>
</dbReference>
<sequence length="628" mass="69272">MAAPRVTARPASARGARARKAPWAFLHESDCVQACCAPGPRPHKPSYHRPLLLDTPASAQQLLAWFDATQHDRDMPWRQPWMDVEAPLPKRVHTKTSEAAHTTARTEALQKRAYEVWISEIMLQQTRVETVRSYWRAWMEKWPTIQALADASVDDVLAAWRGLGYYGRARRIHEAARKVMRELGGCLPEHADALGRDIPGVGPYTAGAISSIVFGHAVPILDGNVARVLSRQTGLYADPRAKSTTDLQWELARLLVEWVAPARPSDVPGRWNQGLMELGSTLCTPTRPSCEACPIQATCRAYAEGVRYEASLAGPSKAMDAPCPDVEDLCTQCVPLPEPTEEDNAPAPKSTKKLTQMTLQGFAAASPSPDTKGRRSVPPRIRYAQLFPMRVAKQAPRCEVRRVCIVRYSRAKEQPMYLLHQRPEEGLLASLWEFPTEVLQDETGECDPPAMERGARSFVETLRAPPPHDTSHTLQAEAAQYLGTTHSKIPMKFTTILSIVSMIAMGIAQAAPTERAYEVKARVQAENGLEKRGSGKMTWYAGGMLNAPACGGSTPSDDDLVVAVAQHGGYGSCNQKVRFHYQGKHVEATIRDYCEGCDFGHFDATKGLFSHFADLDKGVLTGLNYELL</sequence>
<dbReference type="Proteomes" id="UP001214415">
    <property type="component" value="Chromosome 2"/>
</dbReference>
<keyword evidence="11" id="KW-0411">Iron-sulfur</keyword>
<dbReference type="FunFam" id="1.10.340.30:FF:000002">
    <property type="entry name" value="Adenine DNA glycosylase"/>
    <property type="match status" value="1"/>
</dbReference>
<keyword evidence="7" id="KW-0479">Metal-binding</keyword>
<dbReference type="EMBL" id="CP119901">
    <property type="protein sequence ID" value="WFD22558.1"/>
    <property type="molecule type" value="Genomic_DNA"/>
</dbReference>
<dbReference type="InterPro" id="IPR003265">
    <property type="entry name" value="HhH-GPD_domain"/>
</dbReference>
<dbReference type="SUPFAM" id="SSF48150">
    <property type="entry name" value="DNA-glycosylase"/>
    <property type="match status" value="1"/>
</dbReference>
<dbReference type="GO" id="GO:0005634">
    <property type="term" value="C:nucleus"/>
    <property type="evidence" value="ECO:0007669"/>
    <property type="project" value="TreeGrafter"/>
</dbReference>
<dbReference type="InterPro" id="IPR023170">
    <property type="entry name" value="HhH_base_excis_C"/>
</dbReference>
<evidence type="ECO:0000313" key="16">
    <source>
        <dbReference type="Proteomes" id="UP001214415"/>
    </source>
</evidence>
<evidence type="ECO:0000256" key="8">
    <source>
        <dbReference type="ARBA" id="ARBA00022763"/>
    </source>
</evidence>
<evidence type="ECO:0000256" key="7">
    <source>
        <dbReference type="ARBA" id="ARBA00022723"/>
    </source>
</evidence>
<comment type="similarity">
    <text evidence="3">Belongs to the Nth/MutY family.</text>
</comment>
<keyword evidence="10" id="KW-0408">Iron</keyword>
<dbReference type="InterPro" id="IPR003651">
    <property type="entry name" value="Endonuclease3_FeS-loop_motif"/>
</dbReference>
<comment type="cofactor">
    <cofactor evidence="2">
        <name>[4Fe-4S] cluster</name>
        <dbReference type="ChEBI" id="CHEBI:49883"/>
    </cofactor>
</comment>
<dbReference type="PANTHER" id="PTHR42944:SF1">
    <property type="entry name" value="ADENINE DNA GLYCOSYLASE"/>
    <property type="match status" value="1"/>
</dbReference>
<gene>
    <name evidence="15" type="ORF">MEQU1_001230</name>
</gene>
<evidence type="ECO:0000313" key="15">
    <source>
        <dbReference type="EMBL" id="WFD22558.1"/>
    </source>
</evidence>
<evidence type="ECO:0000256" key="12">
    <source>
        <dbReference type="ARBA" id="ARBA00023204"/>
    </source>
</evidence>
<keyword evidence="8" id="KW-0227">DNA damage</keyword>
<dbReference type="CDD" id="cd22191">
    <property type="entry name" value="DPBB_RlpA_EXP_N-like"/>
    <property type="match status" value="1"/>
</dbReference>
<organism evidence="15 16">
    <name type="scientific">Malassezia equina</name>
    <dbReference type="NCBI Taxonomy" id="1381935"/>
    <lineage>
        <taxon>Eukaryota</taxon>
        <taxon>Fungi</taxon>
        <taxon>Dikarya</taxon>
        <taxon>Basidiomycota</taxon>
        <taxon>Ustilaginomycotina</taxon>
        <taxon>Malasseziomycetes</taxon>
        <taxon>Malasseziales</taxon>
        <taxon>Malasseziaceae</taxon>
        <taxon>Malassezia</taxon>
    </lineage>
</organism>
<dbReference type="GO" id="GO:0006285">
    <property type="term" value="P:base-excision repair, AP site formation"/>
    <property type="evidence" value="ECO:0007669"/>
    <property type="project" value="UniProtKB-ARBA"/>
</dbReference>
<name>A0AAF0EBN4_9BASI</name>
<dbReference type="GO" id="GO:0006298">
    <property type="term" value="P:mismatch repair"/>
    <property type="evidence" value="ECO:0007669"/>
    <property type="project" value="TreeGrafter"/>
</dbReference>
<evidence type="ECO:0000256" key="13">
    <source>
        <dbReference type="ARBA" id="ARBA00023295"/>
    </source>
</evidence>
<evidence type="ECO:0000256" key="10">
    <source>
        <dbReference type="ARBA" id="ARBA00023004"/>
    </source>
</evidence>
<dbReference type="EC" id="3.2.2.31" evidence="4"/>
<evidence type="ECO:0000256" key="9">
    <source>
        <dbReference type="ARBA" id="ARBA00022801"/>
    </source>
</evidence>
<evidence type="ECO:0000256" key="1">
    <source>
        <dbReference type="ARBA" id="ARBA00000843"/>
    </source>
</evidence>
<dbReference type="GO" id="GO:0000701">
    <property type="term" value="F:purine-specific mismatch base pair DNA N-glycosylase activity"/>
    <property type="evidence" value="ECO:0007669"/>
    <property type="project" value="UniProtKB-EC"/>
</dbReference>
<keyword evidence="12" id="KW-0234">DNA repair</keyword>
<comment type="catalytic activity">
    <reaction evidence="1">
        <text>Hydrolyzes free adenine bases from 7,8-dihydro-8-oxoguanine:adenine mismatched double-stranded DNA, leaving an apurinic site.</text>
        <dbReference type="EC" id="3.2.2.31"/>
    </reaction>
</comment>
<keyword evidence="13" id="KW-0326">Glycosidase</keyword>
<dbReference type="InterPro" id="IPR036908">
    <property type="entry name" value="RlpA-like_sf"/>
</dbReference>
<dbReference type="SMART" id="SM00525">
    <property type="entry name" value="FES"/>
    <property type="match status" value="1"/>
</dbReference>
<evidence type="ECO:0000256" key="11">
    <source>
        <dbReference type="ARBA" id="ARBA00023014"/>
    </source>
</evidence>
<keyword evidence="6" id="KW-0004">4Fe-4S</keyword>
<evidence type="ECO:0000259" key="14">
    <source>
        <dbReference type="SMART" id="SM00478"/>
    </source>
</evidence>
<dbReference type="InterPro" id="IPR011257">
    <property type="entry name" value="DNA_glycosylase"/>
</dbReference>
<dbReference type="GO" id="GO:0034039">
    <property type="term" value="F:8-oxo-7,8-dihydroguanine DNA N-glycosylase activity"/>
    <property type="evidence" value="ECO:0007669"/>
    <property type="project" value="TreeGrafter"/>
</dbReference>
<dbReference type="GO" id="GO:0032357">
    <property type="term" value="F:oxidized purine DNA binding"/>
    <property type="evidence" value="ECO:0007669"/>
    <property type="project" value="TreeGrafter"/>
</dbReference>
<dbReference type="InterPro" id="IPR044298">
    <property type="entry name" value="MIG/MutY"/>
</dbReference>
<dbReference type="Gene3D" id="1.10.1670.10">
    <property type="entry name" value="Helix-hairpin-Helix base-excision DNA repair enzymes (C-terminal)"/>
    <property type="match status" value="1"/>
</dbReference>
<accession>A0AAF0EBN4</accession>
<keyword evidence="9" id="KW-0378">Hydrolase</keyword>
<dbReference type="SUPFAM" id="SSF55811">
    <property type="entry name" value="Nudix"/>
    <property type="match status" value="1"/>
</dbReference>
<dbReference type="SUPFAM" id="SSF50685">
    <property type="entry name" value="Barwin-like endoglucanases"/>
    <property type="match status" value="1"/>
</dbReference>
<keyword evidence="16" id="KW-1185">Reference proteome</keyword>
<dbReference type="InterPro" id="IPR015797">
    <property type="entry name" value="NUDIX_hydrolase-like_dom_sf"/>
</dbReference>
<reference evidence="15" key="1">
    <citation type="submission" date="2023-03" db="EMBL/GenBank/DDBJ databases">
        <title>Mating type loci evolution in Malassezia.</title>
        <authorList>
            <person name="Coelho M.A."/>
        </authorList>
    </citation>
    <scope>NUCLEOTIDE SEQUENCE</scope>
    <source>
        <strain evidence="15">CBS 12830</strain>
    </source>
</reference>
<dbReference type="Gene3D" id="2.40.40.10">
    <property type="entry name" value="RlpA-like domain"/>
    <property type="match status" value="1"/>
</dbReference>